<proteinExistence type="predicted"/>
<evidence type="ECO:0000313" key="3">
    <source>
        <dbReference type="EMBL" id="THJ73871.1"/>
    </source>
</evidence>
<keyword evidence="2" id="KW-1133">Transmembrane helix</keyword>
<keyword evidence="4" id="KW-1185">Reference proteome</keyword>
<dbReference type="OrthoDB" id="3216472at2"/>
<dbReference type="Proteomes" id="UP000305282">
    <property type="component" value="Unassembled WGS sequence"/>
</dbReference>
<evidence type="ECO:0000313" key="4">
    <source>
        <dbReference type="Proteomes" id="UP000305282"/>
    </source>
</evidence>
<reference evidence="3 4" key="1">
    <citation type="submission" date="2019-04" db="EMBL/GenBank/DDBJ databases">
        <title>Draft genome sequences for three unisolated Alnus-infective Frankia Sp+ strains, AgTrS, AiOr and AvVan, the first sequenced Frankia strains able to sporulate in-planta.</title>
        <authorList>
            <person name="Bethencourt L."/>
            <person name="Vautrin F."/>
            <person name="Taib N."/>
            <person name="Dubost A."/>
            <person name="Castro-Garcia L."/>
            <person name="Imbaud O."/>
            <person name="Abrouk D."/>
            <person name="Fournier P."/>
            <person name="Briolay J."/>
            <person name="Nguyen A."/>
            <person name="Normand P."/>
            <person name="Fernandez M.P."/>
            <person name="Brochier-Armanet C."/>
            <person name="Herrera-Belaroussi A."/>
        </authorList>
    </citation>
    <scope>NUCLEOTIDE SEQUENCE [LARGE SCALE GENOMIC DNA]</scope>
    <source>
        <strain evidence="3 4">AvVan</strain>
    </source>
</reference>
<protein>
    <submittedName>
        <fullName evidence="3">Uncharacterized protein</fullName>
    </submittedName>
</protein>
<evidence type="ECO:0000256" key="1">
    <source>
        <dbReference type="SAM" id="MobiDB-lite"/>
    </source>
</evidence>
<gene>
    <name evidence="3" type="ORF">E7Y31_14145</name>
</gene>
<keyword evidence="2" id="KW-0812">Transmembrane</keyword>
<comment type="caution">
    <text evidence="3">The sequence shown here is derived from an EMBL/GenBank/DDBJ whole genome shotgun (WGS) entry which is preliminary data.</text>
</comment>
<keyword evidence="2" id="KW-0472">Membrane</keyword>
<feature type="region of interest" description="Disordered" evidence="1">
    <location>
        <begin position="52"/>
        <end position="92"/>
    </location>
</feature>
<sequence length="205" mass="21223">MPARVNIAGERSARPAGLLGVRELRPIVVVAAFLVAVLIGVGIGYATADRGAGGGTSGTTAGQTAPELTPTLRTAPWDAARQQGRARQMRVDDEPNPVALRLALSWTVAARMKAAGNSTITAAQVTVPPGMFFGAIEGADAAHDEYWAIGRIQVPSVANPPADPYVWRRIGTGPWTIVSNGPGACTQIPAALIQEWKGQPAPCAG</sequence>
<feature type="transmembrane region" description="Helical" evidence="2">
    <location>
        <begin position="27"/>
        <end position="48"/>
    </location>
</feature>
<organism evidence="3 4">
    <name type="scientific">Candidatus Frankia alpina</name>
    <dbReference type="NCBI Taxonomy" id="2699483"/>
    <lineage>
        <taxon>Bacteria</taxon>
        <taxon>Bacillati</taxon>
        <taxon>Actinomycetota</taxon>
        <taxon>Actinomycetes</taxon>
        <taxon>Frankiales</taxon>
        <taxon>Frankiaceae</taxon>
        <taxon>Frankia</taxon>
    </lineage>
</organism>
<dbReference type="AlphaFoldDB" id="A0A4S5ENJ8"/>
<name>A0A4S5ENJ8_9ACTN</name>
<accession>A0A4S5ENJ8</accession>
<evidence type="ECO:0000256" key="2">
    <source>
        <dbReference type="SAM" id="Phobius"/>
    </source>
</evidence>
<dbReference type="EMBL" id="SSXH01000346">
    <property type="protein sequence ID" value="THJ73871.1"/>
    <property type="molecule type" value="Genomic_DNA"/>
</dbReference>